<gene>
    <name evidence="1" type="ORF">ABXS70_18445</name>
</gene>
<reference evidence="1" key="1">
    <citation type="submission" date="2024-05" db="EMBL/GenBank/DDBJ databases">
        <title>Draft genome assemblies of 36 bacteria isolated from hibernating arctic ground squirrels.</title>
        <authorList>
            <person name="McKee H."/>
            <person name="Mullen L."/>
            <person name="Drown D.M."/>
            <person name="Duddleston K.N."/>
        </authorList>
    </citation>
    <scope>NUCLEOTIDE SEQUENCE</scope>
    <source>
        <strain evidence="1">AN1007</strain>
    </source>
</reference>
<dbReference type="EMBL" id="CP159992">
    <property type="protein sequence ID" value="XCP93209.1"/>
    <property type="molecule type" value="Genomic_DNA"/>
</dbReference>
<proteinExistence type="predicted"/>
<name>A0AAU8N6H5_9BACL</name>
<dbReference type="AlphaFoldDB" id="A0AAU8N6H5"/>
<evidence type="ECO:0000313" key="1">
    <source>
        <dbReference type="EMBL" id="XCP93209.1"/>
    </source>
</evidence>
<accession>A0AAU8N6H5</accession>
<organism evidence="1">
    <name type="scientific">Paenibacillus sp. AN1007</name>
    <dbReference type="NCBI Taxonomy" id="3151385"/>
    <lineage>
        <taxon>Bacteria</taxon>
        <taxon>Bacillati</taxon>
        <taxon>Bacillota</taxon>
        <taxon>Bacilli</taxon>
        <taxon>Bacillales</taxon>
        <taxon>Paenibacillaceae</taxon>
        <taxon>Paenibacillus</taxon>
    </lineage>
</organism>
<protein>
    <submittedName>
        <fullName evidence="1">Uncharacterized protein</fullName>
    </submittedName>
</protein>
<dbReference type="RefSeq" id="WP_366289830.1">
    <property type="nucleotide sequence ID" value="NZ_CP159992.1"/>
</dbReference>
<sequence>MSKLDRSQSNGVKMKFSYKHFSCDTEMYYKDRDLIVRFFDRAKEQEEGDIINLVFVDPGYGYLCVKYKGDAALVSGFLDENVFASDDMVDAVIEFIEELSPQVKYCYAPYHISLFKKSRFNEYNGEY</sequence>